<dbReference type="SUPFAM" id="SSF55464">
    <property type="entry name" value="Origin of replication-binding domain, RBD-like"/>
    <property type="match status" value="1"/>
</dbReference>
<dbReference type="OrthoDB" id="1826980at2"/>
<dbReference type="SUPFAM" id="SSF52540">
    <property type="entry name" value="P-loop containing nucleoside triphosphate hydrolases"/>
    <property type="match status" value="2"/>
</dbReference>
<dbReference type="InterPro" id="IPR027417">
    <property type="entry name" value="P-loop_NTPase"/>
</dbReference>
<sequence length="1439" mass="155758">MLTFRQGTPGGVEQAKAYVRHLLEQTLTPDQMRVADYYARRSGTDDALNSGMGSIPRAIEGMPPDIAAILAVDTSRPLTREELGNLLGGLRADGTPLPGSQRDVRTYKHKDGGERFRTAWMDLTTSVPKKVSLAWFTAATDAERNAYLQAHRTATAEMLAYVEKEIAFATFGHGKDEGNGLEKGRLGFVQIDHFTARPTARVTRRDPTTGVVTDEIYTVPLTRGDPQVHTHSLLMNVMLTESGRVVSIDTTRFAKRVKEFGAVYQAVLERELRGLGVPTRMDPDTLTVDLPGIPDAVAKEFSKRTMNGQEAARSYARTLGLDWQALGGDQRVAILKAAIKEGREGKGDDLASVEDWLRQAEAMGWKPSSLMTMEPPAPSLSHEERQLAGAEAARPILAAMFETDAVLTGSQVRMAAAQGLMAAGALTHTDDVSVVAKMLVRDGVDQDGQRTRLLMPLGGDRLRPQNTMVTTALHRDQEQRLVALIRNAARPEMGGGLSRDRLDAMLEPARLGKLLGRPGPAALNEGQTAAYYKLGGEGRVAVAIGGAGVGKTTLLTPMVAAWTENKQEVWGVAQAWRQANALLDAGVKGQRVWALDPFLSRVTENPGLLNRRSVVVLDEFALIGTRQMLQLMELREKIGFKIVMVGDARQCQSIAAGNVMDVLEAALGADHIPQVLKAIRQKSEEEQKLVAMIRHGDVQGALDIKRDKGEAWLVHGEYEDVVKATAQRWAEKVEQYKDQPGFRVGVATDTNANALAISRAIREIRQSRGEVGRDAISLDGTDGRGGEWTLNLAPGDRVRLFERTRGQFETKNGRSIEAFVGDNGSVLTVLEVRQSELPGRSGIVVETPGNKAAFIPWGQLTDEDTGRIKLTYGDVRTINSDQGATRDHTIMSMPSGSRGVNLFMLHVGLSRQTVSADLIGSFGAEVEQVSAKRPLNAPELTAQELEAAVWKNLVANLKREPIKASVLKLMAGATATFNKAREAFQGGMIRRQARKHGGLAETTVRQQQEITRQERALEPVVEQLQITLHRQGDVIEAAGLTPPASPPPAPARPRQAPRPAARGPRMRVQVSQVEAQQQFADAMQQAGLLVEGLPIMDGVRHPSKVDGDKGARKSGAYKAFYDEGVPNGIIWNYKAGTRSTWKATGTYVPMSAEEARRLAERSAATQAANQFAQQQSEKAGAQKAADLYGRGRPATAQNAYLAAKGITEVPDGLREDARGNLLVPLRSLDGALLNLQTIKPDGTKLYLAGARKNGVFFMIGSSAGEGPIGIAEGLATAWDARRASGLPVAMALDTSNLKAVATAIRTASPERPIVFFADNDHHLPDRTPPLPNAGLTKANDAADAVGRATVIAPPLDQERHARDKGTDWNDFRVKYGADVTRATVTQRMGLSEPSRPAEIVGRAPSSAPAARTQKAAPSRTPPPNALPRTQGRQGPRMRR</sequence>
<accession>A0A502F9D1</accession>
<proteinExistence type="predicted"/>
<protein>
    <recommendedName>
        <fullName evidence="6">Toprim domain-containing protein</fullName>
    </recommendedName>
</protein>
<organism evidence="4 5">
    <name type="scientific">Muricoccus nepalensis</name>
    <dbReference type="NCBI Taxonomy" id="1854500"/>
    <lineage>
        <taxon>Bacteria</taxon>
        <taxon>Pseudomonadati</taxon>
        <taxon>Pseudomonadota</taxon>
        <taxon>Alphaproteobacteria</taxon>
        <taxon>Acetobacterales</taxon>
        <taxon>Roseomonadaceae</taxon>
        <taxon>Muricoccus</taxon>
    </lineage>
</organism>
<reference evidence="4 5" key="1">
    <citation type="journal article" date="2019" name="Environ. Microbiol.">
        <title>Species interactions and distinct microbial communities in high Arctic permafrost affected cryosols are associated with the CH4 and CO2 gas fluxes.</title>
        <authorList>
            <person name="Altshuler I."/>
            <person name="Hamel J."/>
            <person name="Turney S."/>
            <person name="Magnuson E."/>
            <person name="Levesque R."/>
            <person name="Greer C."/>
            <person name="Whyte L.G."/>
        </authorList>
    </citation>
    <scope>NUCLEOTIDE SEQUENCE [LARGE SCALE GENOMIC DNA]</scope>
    <source>
        <strain evidence="4 5">S9.3B</strain>
    </source>
</reference>
<evidence type="ECO:0008006" key="6">
    <source>
        <dbReference type="Google" id="ProtNLM"/>
    </source>
</evidence>
<feature type="region of interest" description="Disordered" evidence="1">
    <location>
        <begin position="1387"/>
        <end position="1439"/>
    </location>
</feature>
<dbReference type="NCBIfam" id="NF041492">
    <property type="entry name" value="MobF"/>
    <property type="match status" value="1"/>
</dbReference>
<dbReference type="Pfam" id="PF08751">
    <property type="entry name" value="TrwC"/>
    <property type="match status" value="1"/>
</dbReference>
<dbReference type="InterPro" id="IPR014862">
    <property type="entry name" value="TrwC"/>
</dbReference>
<feature type="region of interest" description="Disordered" evidence="1">
    <location>
        <begin position="1038"/>
        <end position="1065"/>
    </location>
</feature>
<gene>
    <name evidence="4" type="ORF">EAH89_25635</name>
</gene>
<dbReference type="Gene3D" id="3.40.50.300">
    <property type="entry name" value="P-loop containing nucleotide triphosphate hydrolases"/>
    <property type="match status" value="2"/>
</dbReference>
<evidence type="ECO:0000313" key="5">
    <source>
        <dbReference type="Proteomes" id="UP000317078"/>
    </source>
</evidence>
<keyword evidence="5" id="KW-1185">Reference proteome</keyword>
<name>A0A502F9D1_9PROT</name>
<dbReference type="Pfam" id="PF13362">
    <property type="entry name" value="Toprim_3"/>
    <property type="match status" value="1"/>
</dbReference>
<dbReference type="Gene3D" id="2.30.30.940">
    <property type="match status" value="1"/>
</dbReference>
<dbReference type="RefSeq" id="WP_140886571.1">
    <property type="nucleotide sequence ID" value="NZ_RCZP01000043.1"/>
</dbReference>
<evidence type="ECO:0000259" key="3">
    <source>
        <dbReference type="Pfam" id="PF13362"/>
    </source>
</evidence>
<evidence type="ECO:0000313" key="4">
    <source>
        <dbReference type="EMBL" id="TPG46008.1"/>
    </source>
</evidence>
<evidence type="ECO:0000259" key="2">
    <source>
        <dbReference type="Pfam" id="PF08751"/>
    </source>
</evidence>
<evidence type="ECO:0000256" key="1">
    <source>
        <dbReference type="SAM" id="MobiDB-lite"/>
    </source>
</evidence>
<feature type="domain" description="TrwC relaxase" evidence="2">
    <location>
        <begin position="27"/>
        <end position="362"/>
    </location>
</feature>
<comment type="caution">
    <text evidence="4">The sequence shown here is derived from an EMBL/GenBank/DDBJ whole genome shotgun (WGS) entry which is preliminary data.</text>
</comment>
<feature type="domain" description="Toprim" evidence="3">
    <location>
        <begin position="1268"/>
        <end position="1378"/>
    </location>
</feature>
<dbReference type="InterPro" id="IPR006171">
    <property type="entry name" value="TOPRIM_dom"/>
</dbReference>
<dbReference type="Proteomes" id="UP000317078">
    <property type="component" value="Unassembled WGS sequence"/>
</dbReference>
<dbReference type="Pfam" id="PF13604">
    <property type="entry name" value="AAA_30"/>
    <property type="match status" value="1"/>
</dbReference>
<feature type="compositionally biased region" description="Low complexity" evidence="1">
    <location>
        <begin position="1052"/>
        <end position="1065"/>
    </location>
</feature>
<dbReference type="EMBL" id="RCZP01000043">
    <property type="protein sequence ID" value="TPG46008.1"/>
    <property type="molecule type" value="Genomic_DNA"/>
</dbReference>